<evidence type="ECO:0000313" key="2">
    <source>
        <dbReference type="Proteomes" id="UP001377804"/>
    </source>
</evidence>
<protein>
    <submittedName>
        <fullName evidence="1">Uncharacterized protein</fullName>
    </submittedName>
</protein>
<organism evidence="1 2">
    <name type="scientific">Holzapfeliella saturejae</name>
    <dbReference type="NCBI Taxonomy" id="3082953"/>
    <lineage>
        <taxon>Bacteria</taxon>
        <taxon>Bacillati</taxon>
        <taxon>Bacillota</taxon>
        <taxon>Bacilli</taxon>
        <taxon>Lactobacillales</taxon>
        <taxon>Lactobacillaceae</taxon>
        <taxon>Holzapfeliella</taxon>
    </lineage>
</organism>
<comment type="caution">
    <text evidence="1">The sequence shown here is derived from an EMBL/GenBank/DDBJ whole genome shotgun (WGS) entry which is preliminary data.</text>
</comment>
<gene>
    <name evidence="1" type="ORF">R4Y45_07385</name>
</gene>
<dbReference type="Proteomes" id="UP001377804">
    <property type="component" value="Unassembled WGS sequence"/>
</dbReference>
<reference evidence="1 2" key="1">
    <citation type="submission" date="2023-10" db="EMBL/GenBank/DDBJ databases">
        <title>Holzapfeliella saturejae sp. nov. isolated from Satureja montana flowers.</title>
        <authorList>
            <person name="Alcantara C."/>
            <person name="Zuniga M."/>
            <person name="Landete J.M."/>
            <person name="Monedero V."/>
        </authorList>
    </citation>
    <scope>NUCLEOTIDE SEQUENCE [LARGE SCALE GENOMIC DNA]</scope>
    <source>
        <strain evidence="1 2">He02</strain>
    </source>
</reference>
<dbReference type="EMBL" id="JAWMWG010000006">
    <property type="protein sequence ID" value="MEJ6349042.1"/>
    <property type="molecule type" value="Genomic_DNA"/>
</dbReference>
<evidence type="ECO:0000313" key="1">
    <source>
        <dbReference type="EMBL" id="MEJ6349042.1"/>
    </source>
</evidence>
<keyword evidence="2" id="KW-1185">Reference proteome</keyword>
<dbReference type="RefSeq" id="WP_339970618.1">
    <property type="nucleotide sequence ID" value="NZ_JAWMWG010000006.1"/>
</dbReference>
<sequence>MTKQEQLLDATNQYITNRLEGDKEVPTMSEIKAFIQEYKEALLAC</sequence>
<accession>A0ABU8SI23</accession>
<proteinExistence type="predicted"/>
<name>A0ABU8SI23_9LACO</name>